<name>A0A412EKF5_9FIRM</name>
<evidence type="ECO:0000313" key="1">
    <source>
        <dbReference type="EMBL" id="RGR44188.1"/>
    </source>
</evidence>
<dbReference type="Gene3D" id="4.10.410.40">
    <property type="match status" value="1"/>
</dbReference>
<protein>
    <recommendedName>
        <fullName evidence="3">Phage tail protein</fullName>
    </recommendedName>
</protein>
<accession>A0A412EKF5</accession>
<organism evidence="1 2">
    <name type="scientific">Blautia obeum</name>
    <dbReference type="NCBI Taxonomy" id="40520"/>
    <lineage>
        <taxon>Bacteria</taxon>
        <taxon>Bacillati</taxon>
        <taxon>Bacillota</taxon>
        <taxon>Clostridia</taxon>
        <taxon>Lachnospirales</taxon>
        <taxon>Lachnospiraceae</taxon>
        <taxon>Blautia</taxon>
    </lineage>
</organism>
<gene>
    <name evidence="1" type="ORF">DWY46_19205</name>
</gene>
<reference evidence="1 2" key="1">
    <citation type="submission" date="2018-08" db="EMBL/GenBank/DDBJ databases">
        <title>A genome reference for cultivated species of the human gut microbiota.</title>
        <authorList>
            <person name="Zou Y."/>
            <person name="Xue W."/>
            <person name="Luo G."/>
        </authorList>
    </citation>
    <scope>NUCLEOTIDE SEQUENCE [LARGE SCALE GENOMIC DNA]</scope>
    <source>
        <strain evidence="1 2">AF25-21</strain>
    </source>
</reference>
<dbReference type="RefSeq" id="WP_118031829.1">
    <property type="nucleotide sequence ID" value="NZ_QRUH01000032.1"/>
</dbReference>
<dbReference type="AlphaFoldDB" id="A0A412EKF5"/>
<dbReference type="EMBL" id="QRUH01000032">
    <property type="protein sequence ID" value="RGR44188.1"/>
    <property type="molecule type" value="Genomic_DNA"/>
</dbReference>
<proteinExistence type="predicted"/>
<sequence>MARLTTLGVKFSYAVETVKGTKPAKFTQLEEASSIGGISLDTEQIDVSALEDYLTQYAAGRQDTGGTWEIEFIMDPDKSVKQIKKLYEDSKTAKTTGLATWFQVSFPDMSDAFFVIAECGREIPMPEIAQNEAATMSISLIINTYKGLDTKIEPTAATE</sequence>
<evidence type="ECO:0000313" key="2">
    <source>
        <dbReference type="Proteomes" id="UP000285839"/>
    </source>
</evidence>
<dbReference type="Proteomes" id="UP000285839">
    <property type="component" value="Unassembled WGS sequence"/>
</dbReference>
<evidence type="ECO:0008006" key="3">
    <source>
        <dbReference type="Google" id="ProtNLM"/>
    </source>
</evidence>
<comment type="caution">
    <text evidence="1">The sequence shown here is derived from an EMBL/GenBank/DDBJ whole genome shotgun (WGS) entry which is preliminary data.</text>
</comment>